<dbReference type="Proteomes" id="UP000198815">
    <property type="component" value="Unassembled WGS sequence"/>
</dbReference>
<feature type="transmembrane region" description="Helical" evidence="1">
    <location>
        <begin position="188"/>
        <end position="205"/>
    </location>
</feature>
<keyword evidence="1" id="KW-1133">Transmembrane helix</keyword>
<evidence type="ECO:0000259" key="2">
    <source>
        <dbReference type="Pfam" id="PF02517"/>
    </source>
</evidence>
<feature type="transmembrane region" description="Helical" evidence="1">
    <location>
        <begin position="151"/>
        <end position="168"/>
    </location>
</feature>
<dbReference type="GO" id="GO:0080120">
    <property type="term" value="P:CAAX-box protein maturation"/>
    <property type="evidence" value="ECO:0007669"/>
    <property type="project" value="UniProtKB-ARBA"/>
</dbReference>
<protein>
    <recommendedName>
        <fullName evidence="2">CAAX prenyl protease 2/Lysostaphin resistance protein A-like domain-containing protein</fullName>
    </recommendedName>
</protein>
<dbReference type="InterPro" id="IPR052710">
    <property type="entry name" value="CAAX_protease"/>
</dbReference>
<evidence type="ECO:0000313" key="4">
    <source>
        <dbReference type="Proteomes" id="UP000198815"/>
    </source>
</evidence>
<dbReference type="AlphaFoldDB" id="A0A1H9QSH2"/>
<dbReference type="PANTHER" id="PTHR36435">
    <property type="entry name" value="SLR1288 PROTEIN"/>
    <property type="match status" value="1"/>
</dbReference>
<dbReference type="InterPro" id="IPR003675">
    <property type="entry name" value="Rce1/LyrA-like_dom"/>
</dbReference>
<feature type="transmembrane region" description="Helical" evidence="1">
    <location>
        <begin position="266"/>
        <end position="286"/>
    </location>
</feature>
<dbReference type="PANTHER" id="PTHR36435:SF1">
    <property type="entry name" value="CAAX AMINO TERMINAL PROTEASE FAMILY PROTEIN"/>
    <property type="match status" value="1"/>
</dbReference>
<evidence type="ECO:0000256" key="1">
    <source>
        <dbReference type="SAM" id="Phobius"/>
    </source>
</evidence>
<sequence length="301" mass="31913">MSGRPPADVDYTHVLAGPLPEAGTRALAGIPLVLLGYLVVSQLLVSVGSWVAWLARGRPGSFGSFSPQVVGYQLPEGVLIVDLALASAIPVAMAAMYWMHHMAPGWLVSVRPGMRWGLLAAFLVIGFVVLNGVYLAGRMGTQWQFAPPEHAWLWIVLVVLTSPLQAAGEEFLFRGYLQQAVGAVSRRTWVAVLVSALVFALMHGTQNLPLFADRLGFGLVAGYMVVLTGGLEASIAVHAANNVSTFCYAIMAGTVAQTRTVSQSSWSGAAVNVFSYALAGALAVLVTRVAKARTRTPQTPV</sequence>
<dbReference type="STRING" id="64702.SAMN05443377_10497"/>
<keyword evidence="4" id="KW-1185">Reference proteome</keyword>
<gene>
    <name evidence="3" type="ORF">SAMN05443377_10497</name>
</gene>
<feature type="domain" description="CAAX prenyl protease 2/Lysostaphin resistance protein A-like" evidence="2">
    <location>
        <begin position="152"/>
        <end position="243"/>
    </location>
</feature>
<dbReference type="EMBL" id="FOGZ01000004">
    <property type="protein sequence ID" value="SER63412.1"/>
    <property type="molecule type" value="Genomic_DNA"/>
</dbReference>
<name>A0A1H9QSH2_9ACTN</name>
<dbReference type="Pfam" id="PF02517">
    <property type="entry name" value="Rce1-like"/>
    <property type="match status" value="1"/>
</dbReference>
<reference evidence="3 4" key="1">
    <citation type="submission" date="2016-10" db="EMBL/GenBank/DDBJ databases">
        <authorList>
            <person name="de Groot N.N."/>
        </authorList>
    </citation>
    <scope>NUCLEOTIDE SEQUENCE [LARGE SCALE GENOMIC DNA]</scope>
    <source>
        <strain evidence="3 4">DSM 16859</strain>
    </source>
</reference>
<dbReference type="GO" id="GO:0004175">
    <property type="term" value="F:endopeptidase activity"/>
    <property type="evidence" value="ECO:0007669"/>
    <property type="project" value="UniProtKB-ARBA"/>
</dbReference>
<feature type="transmembrane region" description="Helical" evidence="1">
    <location>
        <begin position="77"/>
        <end position="98"/>
    </location>
</feature>
<evidence type="ECO:0000313" key="3">
    <source>
        <dbReference type="EMBL" id="SER63412.1"/>
    </source>
</evidence>
<proteinExistence type="predicted"/>
<feature type="transmembrane region" description="Helical" evidence="1">
    <location>
        <begin position="217"/>
        <end position="240"/>
    </location>
</feature>
<keyword evidence="1" id="KW-0812">Transmembrane</keyword>
<keyword evidence="1" id="KW-0472">Membrane</keyword>
<feature type="transmembrane region" description="Helical" evidence="1">
    <location>
        <begin position="118"/>
        <end position="139"/>
    </location>
</feature>
<accession>A0A1H9QSH2</accession>
<feature type="transmembrane region" description="Helical" evidence="1">
    <location>
        <begin position="34"/>
        <end position="56"/>
    </location>
</feature>
<organism evidence="3 4">
    <name type="scientific">Propionibacterium cyclohexanicum</name>
    <dbReference type="NCBI Taxonomy" id="64702"/>
    <lineage>
        <taxon>Bacteria</taxon>
        <taxon>Bacillati</taxon>
        <taxon>Actinomycetota</taxon>
        <taxon>Actinomycetes</taxon>
        <taxon>Propionibacteriales</taxon>
        <taxon>Propionibacteriaceae</taxon>
        <taxon>Propionibacterium</taxon>
    </lineage>
</organism>